<comment type="caution">
    <text evidence="1">The sequence shown here is derived from an EMBL/GenBank/DDBJ whole genome shotgun (WGS) entry which is preliminary data.</text>
</comment>
<evidence type="ECO:0000313" key="1">
    <source>
        <dbReference type="EMBL" id="MCD7452108.1"/>
    </source>
</evidence>
<dbReference type="Proteomes" id="UP000823775">
    <property type="component" value="Unassembled WGS sequence"/>
</dbReference>
<keyword evidence="2" id="KW-1185">Reference proteome</keyword>
<accession>A0ABS8RZE1</accession>
<name>A0ABS8RZE1_DATST</name>
<evidence type="ECO:0000313" key="2">
    <source>
        <dbReference type="Proteomes" id="UP000823775"/>
    </source>
</evidence>
<protein>
    <submittedName>
        <fullName evidence="1">Uncharacterized protein</fullName>
    </submittedName>
</protein>
<dbReference type="EMBL" id="JACEIK010000195">
    <property type="protein sequence ID" value="MCD7452108.1"/>
    <property type="molecule type" value="Genomic_DNA"/>
</dbReference>
<feature type="non-terminal residue" evidence="1">
    <location>
        <position position="1"/>
    </location>
</feature>
<proteinExistence type="predicted"/>
<gene>
    <name evidence="1" type="ORF">HAX54_015025</name>
</gene>
<reference evidence="1 2" key="1">
    <citation type="journal article" date="2021" name="BMC Genomics">
        <title>Datura genome reveals duplications of psychoactive alkaloid biosynthetic genes and high mutation rate following tissue culture.</title>
        <authorList>
            <person name="Rajewski A."/>
            <person name="Carter-House D."/>
            <person name="Stajich J."/>
            <person name="Litt A."/>
        </authorList>
    </citation>
    <scope>NUCLEOTIDE SEQUENCE [LARGE SCALE GENOMIC DNA]</scope>
    <source>
        <strain evidence="1">AR-01</strain>
    </source>
</reference>
<sequence length="61" mass="6422">ESSSDLPLERHGEGTPSAAVVAAAKSTSSSSELFLHSVSIFWVSRDPIGNVLLLKNNLSLV</sequence>
<organism evidence="1 2">
    <name type="scientific">Datura stramonium</name>
    <name type="common">Jimsonweed</name>
    <name type="synonym">Common thornapple</name>
    <dbReference type="NCBI Taxonomy" id="4076"/>
    <lineage>
        <taxon>Eukaryota</taxon>
        <taxon>Viridiplantae</taxon>
        <taxon>Streptophyta</taxon>
        <taxon>Embryophyta</taxon>
        <taxon>Tracheophyta</taxon>
        <taxon>Spermatophyta</taxon>
        <taxon>Magnoliopsida</taxon>
        <taxon>eudicotyledons</taxon>
        <taxon>Gunneridae</taxon>
        <taxon>Pentapetalae</taxon>
        <taxon>asterids</taxon>
        <taxon>lamiids</taxon>
        <taxon>Solanales</taxon>
        <taxon>Solanaceae</taxon>
        <taxon>Solanoideae</taxon>
        <taxon>Datureae</taxon>
        <taxon>Datura</taxon>
    </lineage>
</organism>